<comment type="caution">
    <text evidence="1">The sequence shown here is derived from an EMBL/GenBank/DDBJ whole genome shotgun (WGS) entry which is preliminary data.</text>
</comment>
<organism evidence="1 2">
    <name type="scientific">Roseburia zhanii</name>
    <dbReference type="NCBI Taxonomy" id="2763064"/>
    <lineage>
        <taxon>Bacteria</taxon>
        <taxon>Bacillati</taxon>
        <taxon>Bacillota</taxon>
        <taxon>Clostridia</taxon>
        <taxon>Lachnospirales</taxon>
        <taxon>Lachnospiraceae</taxon>
        <taxon>Roseburia</taxon>
    </lineage>
</organism>
<sequence>MERLKIIAVDFDGTLCTNSYPKIGEANIRLISILKTLQKNGCQLILWTCRCGSLLEDAVKWCSKFQLYFDAVNENVKENLKEYGTDSRKVYADVYIDDKSCFPWKLQNSL</sequence>
<dbReference type="EMBL" id="JACOPH010000011">
    <property type="protein sequence ID" value="MBC5714909.1"/>
    <property type="molecule type" value="Genomic_DNA"/>
</dbReference>
<reference evidence="1" key="1">
    <citation type="submission" date="2020-08" db="EMBL/GenBank/DDBJ databases">
        <title>Genome public.</title>
        <authorList>
            <person name="Liu C."/>
            <person name="Sun Q."/>
        </authorList>
    </citation>
    <scope>NUCLEOTIDE SEQUENCE</scope>
    <source>
        <strain evidence="1">BX1005</strain>
    </source>
</reference>
<dbReference type="InterPro" id="IPR023214">
    <property type="entry name" value="HAD_sf"/>
</dbReference>
<name>A0A923RW46_9FIRM</name>
<dbReference type="AlphaFoldDB" id="A0A923RW46"/>
<dbReference type="InterPro" id="IPR016769">
    <property type="entry name" value="Phage_SP01_Orf1"/>
</dbReference>
<dbReference type="RefSeq" id="WP_178050362.1">
    <property type="nucleotide sequence ID" value="NZ_JACOPH010000011.1"/>
</dbReference>
<evidence type="ECO:0008006" key="3">
    <source>
        <dbReference type="Google" id="ProtNLM"/>
    </source>
</evidence>
<evidence type="ECO:0000313" key="1">
    <source>
        <dbReference type="EMBL" id="MBC5714909.1"/>
    </source>
</evidence>
<keyword evidence="2" id="KW-1185">Reference proteome</keyword>
<dbReference type="Proteomes" id="UP000606720">
    <property type="component" value="Unassembled WGS sequence"/>
</dbReference>
<gene>
    <name evidence="1" type="ORF">H8S17_11985</name>
</gene>
<evidence type="ECO:0000313" key="2">
    <source>
        <dbReference type="Proteomes" id="UP000606720"/>
    </source>
</evidence>
<accession>A0A923RW46</accession>
<protein>
    <recommendedName>
        <fullName evidence="3">Hydrolase</fullName>
    </recommendedName>
</protein>
<dbReference type="InterPro" id="IPR036412">
    <property type="entry name" value="HAD-like_sf"/>
</dbReference>
<dbReference type="Gene3D" id="3.40.50.1000">
    <property type="entry name" value="HAD superfamily/HAD-like"/>
    <property type="match status" value="1"/>
</dbReference>
<proteinExistence type="predicted"/>
<dbReference type="SUPFAM" id="SSF56784">
    <property type="entry name" value="HAD-like"/>
    <property type="match status" value="1"/>
</dbReference>
<dbReference type="PIRSF" id="PIRSF020079">
    <property type="entry name" value="UCP020079"/>
    <property type="match status" value="1"/>
</dbReference>